<organism evidence="9 10">
    <name type="scientific">Hanamia caeni</name>
    <dbReference type="NCBI Taxonomy" id="2294116"/>
    <lineage>
        <taxon>Bacteria</taxon>
        <taxon>Pseudomonadati</taxon>
        <taxon>Bacteroidota</taxon>
        <taxon>Chitinophagia</taxon>
        <taxon>Chitinophagales</taxon>
        <taxon>Chitinophagaceae</taxon>
        <taxon>Hanamia</taxon>
    </lineage>
</organism>
<proteinExistence type="inferred from homology"/>
<keyword evidence="7 8" id="KW-0472">Membrane</keyword>
<keyword evidence="10" id="KW-1185">Reference proteome</keyword>
<evidence type="ECO:0000256" key="8">
    <source>
        <dbReference type="SAM" id="Phobius"/>
    </source>
</evidence>
<dbReference type="Proteomes" id="UP000267223">
    <property type="component" value="Unassembled WGS sequence"/>
</dbReference>
<keyword evidence="6 8" id="KW-1133">Transmembrane helix</keyword>
<dbReference type="AlphaFoldDB" id="A0A3M9NNU5"/>
<comment type="subcellular location">
    <subcellularLocation>
        <location evidence="1">Cell membrane</location>
        <topology evidence="1">Multi-pass membrane protein</topology>
    </subcellularLocation>
</comment>
<dbReference type="InterPro" id="IPR007227">
    <property type="entry name" value="Cell_shape_determining_MreD"/>
</dbReference>
<evidence type="ECO:0000256" key="1">
    <source>
        <dbReference type="ARBA" id="ARBA00004651"/>
    </source>
</evidence>
<accession>A0A3M9NNU5</accession>
<evidence type="ECO:0000256" key="4">
    <source>
        <dbReference type="ARBA" id="ARBA00022692"/>
    </source>
</evidence>
<evidence type="ECO:0000256" key="6">
    <source>
        <dbReference type="ARBA" id="ARBA00022989"/>
    </source>
</evidence>
<evidence type="ECO:0000256" key="2">
    <source>
        <dbReference type="ARBA" id="ARBA00007776"/>
    </source>
</evidence>
<feature type="transmembrane region" description="Helical" evidence="8">
    <location>
        <begin position="142"/>
        <end position="166"/>
    </location>
</feature>
<keyword evidence="5" id="KW-0133">Cell shape</keyword>
<keyword evidence="3" id="KW-1003">Cell membrane</keyword>
<protein>
    <submittedName>
        <fullName evidence="9">Rod shape-determining protein MreD</fullName>
    </submittedName>
</protein>
<evidence type="ECO:0000256" key="5">
    <source>
        <dbReference type="ARBA" id="ARBA00022960"/>
    </source>
</evidence>
<dbReference type="GO" id="GO:0008360">
    <property type="term" value="P:regulation of cell shape"/>
    <property type="evidence" value="ECO:0007669"/>
    <property type="project" value="UniProtKB-KW"/>
</dbReference>
<evidence type="ECO:0000256" key="3">
    <source>
        <dbReference type="ARBA" id="ARBA00022475"/>
    </source>
</evidence>
<gene>
    <name evidence="9" type="primary">mreD</name>
    <name evidence="9" type="ORF">EFY79_04050</name>
</gene>
<name>A0A3M9NNU5_9BACT</name>
<keyword evidence="4 8" id="KW-0812">Transmembrane</keyword>
<feature type="transmembrane region" description="Helical" evidence="8">
    <location>
        <begin position="7"/>
        <end position="22"/>
    </location>
</feature>
<evidence type="ECO:0000313" key="10">
    <source>
        <dbReference type="Proteomes" id="UP000267223"/>
    </source>
</evidence>
<feature type="transmembrane region" description="Helical" evidence="8">
    <location>
        <begin position="115"/>
        <end position="136"/>
    </location>
</feature>
<dbReference type="EMBL" id="RJJR01000002">
    <property type="protein sequence ID" value="RNI38843.1"/>
    <property type="molecule type" value="Genomic_DNA"/>
</dbReference>
<evidence type="ECO:0000256" key="7">
    <source>
        <dbReference type="ARBA" id="ARBA00023136"/>
    </source>
</evidence>
<dbReference type="OrthoDB" id="1132160at2"/>
<dbReference type="RefSeq" id="WP_123119406.1">
    <property type="nucleotide sequence ID" value="NZ_RJJR01000002.1"/>
</dbReference>
<feature type="transmembrane region" description="Helical" evidence="8">
    <location>
        <begin position="28"/>
        <end position="45"/>
    </location>
</feature>
<sequence length="177" mass="20405">MSNLVKNIIRFCLFVLVQVFILDKVPPLHEIATPYIYFLFILWLPFKMGRRMQMLVAFALGLAVDSFNNTYGMHAAACVLIAYIRPFLINLLISQEGAESNYNEPSVQSMGFTPYLTYLTILTFIHHTCLYFLQALQTGGYLYFFLKSLISTAISLLLILLIELLFPRKQKFRTNTI</sequence>
<dbReference type="NCBIfam" id="TIGR03426">
    <property type="entry name" value="shape_MreD"/>
    <property type="match status" value="1"/>
</dbReference>
<dbReference type="GO" id="GO:0005886">
    <property type="term" value="C:plasma membrane"/>
    <property type="evidence" value="ECO:0007669"/>
    <property type="project" value="UniProtKB-SubCell"/>
</dbReference>
<comment type="similarity">
    <text evidence="2">Belongs to the MreD family.</text>
</comment>
<comment type="caution">
    <text evidence="9">The sequence shown here is derived from an EMBL/GenBank/DDBJ whole genome shotgun (WGS) entry which is preliminary data.</text>
</comment>
<reference evidence="9 10" key="1">
    <citation type="submission" date="2018-11" db="EMBL/GenBank/DDBJ databases">
        <title>Draft genome sequence of Ferruginibacter sp. BO-59.</title>
        <authorList>
            <person name="Im W.T."/>
        </authorList>
    </citation>
    <scope>NUCLEOTIDE SEQUENCE [LARGE SCALE GENOMIC DNA]</scope>
    <source>
        <strain evidence="9 10">BO-59</strain>
    </source>
</reference>
<feature type="transmembrane region" description="Helical" evidence="8">
    <location>
        <begin position="74"/>
        <end position="94"/>
    </location>
</feature>
<evidence type="ECO:0000313" key="9">
    <source>
        <dbReference type="EMBL" id="RNI38843.1"/>
    </source>
</evidence>